<gene>
    <name evidence="1" type="ORF">Tci_476386</name>
</gene>
<name>A0A699I1F8_TANCI</name>
<dbReference type="EMBL" id="BKCJ010235060">
    <property type="protein sequence ID" value="GEZ04413.1"/>
    <property type="molecule type" value="Genomic_DNA"/>
</dbReference>
<dbReference type="AlphaFoldDB" id="A0A699I1F8"/>
<protein>
    <submittedName>
        <fullName evidence="1">Uncharacterized protein</fullName>
    </submittedName>
</protein>
<proteinExistence type="predicted"/>
<reference evidence="1" key="1">
    <citation type="journal article" date="2019" name="Sci. Rep.">
        <title>Draft genome of Tanacetum cinerariifolium, the natural source of mosquito coil.</title>
        <authorList>
            <person name="Yamashiro T."/>
            <person name="Shiraishi A."/>
            <person name="Satake H."/>
            <person name="Nakayama K."/>
        </authorList>
    </citation>
    <scope>NUCLEOTIDE SEQUENCE</scope>
</reference>
<comment type="caution">
    <text evidence="1">The sequence shown here is derived from an EMBL/GenBank/DDBJ whole genome shotgun (WGS) entry which is preliminary data.</text>
</comment>
<organism evidence="1">
    <name type="scientific">Tanacetum cinerariifolium</name>
    <name type="common">Dalmatian daisy</name>
    <name type="synonym">Chrysanthemum cinerariifolium</name>
    <dbReference type="NCBI Taxonomy" id="118510"/>
    <lineage>
        <taxon>Eukaryota</taxon>
        <taxon>Viridiplantae</taxon>
        <taxon>Streptophyta</taxon>
        <taxon>Embryophyta</taxon>
        <taxon>Tracheophyta</taxon>
        <taxon>Spermatophyta</taxon>
        <taxon>Magnoliopsida</taxon>
        <taxon>eudicotyledons</taxon>
        <taxon>Gunneridae</taxon>
        <taxon>Pentapetalae</taxon>
        <taxon>asterids</taxon>
        <taxon>campanulids</taxon>
        <taxon>Asterales</taxon>
        <taxon>Asteraceae</taxon>
        <taxon>Asteroideae</taxon>
        <taxon>Anthemideae</taxon>
        <taxon>Anthemidinae</taxon>
        <taxon>Tanacetum</taxon>
    </lineage>
</organism>
<evidence type="ECO:0000313" key="1">
    <source>
        <dbReference type="EMBL" id="GEZ04413.1"/>
    </source>
</evidence>
<accession>A0A699I1F8</accession>
<sequence length="185" mass="20360">MSWRHQTSSVADPSPTGVRAEDICRLCENIIDLRPVHPTMLYTIGLTTIWKHVGYHSVFKDGEGTGVGVGKGVALTANEVIPQHITLPLPFGSQILEKSNHQKVDGSPCSGFGTHHSVLPLNTIIPNEVELTTEGDGLILESVNRAKEDAYRHLDHVEDTTEVNFPLSEHLVLNTLTPPMRMRIT</sequence>